<name>A0AAD4M9E6_9AGAM</name>
<evidence type="ECO:0000256" key="1">
    <source>
        <dbReference type="ARBA" id="ARBA00004123"/>
    </source>
</evidence>
<keyword evidence="4" id="KW-0539">Nucleus</keyword>
<feature type="compositionally biased region" description="Low complexity" evidence="5">
    <location>
        <begin position="112"/>
        <end position="125"/>
    </location>
</feature>
<gene>
    <name evidence="6" type="ORF">B0F90DRAFT_1624031</name>
</gene>
<evidence type="ECO:0000256" key="4">
    <source>
        <dbReference type="ARBA" id="ARBA00023242"/>
    </source>
</evidence>
<protein>
    <submittedName>
        <fullName evidence="6">RNA polymerase III RPC4-domain-containing protein</fullName>
    </submittedName>
</protein>
<feature type="compositionally biased region" description="Basic and acidic residues" evidence="5">
    <location>
        <begin position="126"/>
        <end position="139"/>
    </location>
</feature>
<keyword evidence="2" id="KW-0240">DNA-directed RNA polymerase</keyword>
<dbReference type="GO" id="GO:0003677">
    <property type="term" value="F:DNA binding"/>
    <property type="evidence" value="ECO:0007669"/>
    <property type="project" value="InterPro"/>
</dbReference>
<dbReference type="GO" id="GO:0042797">
    <property type="term" value="P:tRNA transcription by RNA polymerase III"/>
    <property type="evidence" value="ECO:0007669"/>
    <property type="project" value="TreeGrafter"/>
</dbReference>
<feature type="compositionally biased region" description="Polar residues" evidence="5">
    <location>
        <begin position="1"/>
        <end position="14"/>
    </location>
</feature>
<comment type="subcellular location">
    <subcellularLocation>
        <location evidence="1">Nucleus</location>
    </subcellularLocation>
</comment>
<keyword evidence="3" id="KW-0804">Transcription</keyword>
<accession>A0AAD4M9E6</accession>
<evidence type="ECO:0000313" key="6">
    <source>
        <dbReference type="EMBL" id="KAI0305890.1"/>
    </source>
</evidence>
<evidence type="ECO:0000313" key="7">
    <source>
        <dbReference type="Proteomes" id="UP001203297"/>
    </source>
</evidence>
<reference evidence="6" key="1">
    <citation type="journal article" date="2022" name="New Phytol.">
        <title>Evolutionary transition to the ectomycorrhizal habit in the genomes of a hyperdiverse lineage of mushroom-forming fungi.</title>
        <authorList>
            <person name="Looney B."/>
            <person name="Miyauchi S."/>
            <person name="Morin E."/>
            <person name="Drula E."/>
            <person name="Courty P.E."/>
            <person name="Kohler A."/>
            <person name="Kuo A."/>
            <person name="LaButti K."/>
            <person name="Pangilinan J."/>
            <person name="Lipzen A."/>
            <person name="Riley R."/>
            <person name="Andreopoulos W."/>
            <person name="He G."/>
            <person name="Johnson J."/>
            <person name="Nolan M."/>
            <person name="Tritt A."/>
            <person name="Barry K.W."/>
            <person name="Grigoriev I.V."/>
            <person name="Nagy L.G."/>
            <person name="Hibbett D."/>
            <person name="Henrissat B."/>
            <person name="Matheny P.B."/>
            <person name="Labbe J."/>
            <person name="Martin F.M."/>
        </authorList>
    </citation>
    <scope>NUCLEOTIDE SEQUENCE</scope>
    <source>
        <strain evidence="6">BPL690</strain>
    </source>
</reference>
<dbReference type="GO" id="GO:0005666">
    <property type="term" value="C:RNA polymerase III complex"/>
    <property type="evidence" value="ECO:0007669"/>
    <property type="project" value="InterPro"/>
</dbReference>
<feature type="region of interest" description="Disordered" evidence="5">
    <location>
        <begin position="1"/>
        <end position="150"/>
    </location>
</feature>
<sequence>LAKMPSDTTRSGTQKMKFVPTLPVRRKKEYPEAQPSNNPPSDRSIRGQGRGRGRGDSSRGGRGAAPSRPPPHEMTASGPFAMGPSQAGSSAWRSGPRISATPFTTRGPADITALGANLTKAAAPALKKEPAERDERVNDDAEVYSDPDDGVEVVDMRDVQTMDWMAPESLKWERRRGKTKKQTVKVKGEEEVQAQIKGKAEGSPAVDDVGDINLANALDLSENEEEEEMENIINDFAQSREDQGFRQERLYFFQFPSPFPTFTSRSLPQSDSGGGRSNVSESQGKRVSFSDDTKPPASVPEDVDKEQPPAHVDGVIGQLEIYKSGAVKMRLANGILLDVTAATQSSFLQQAVHVDRASKNFRVLGEVSRRFVVTPDIDSLLAAMSQADGPAIAKFETDGLLSMDIT</sequence>
<feature type="region of interest" description="Disordered" evidence="5">
    <location>
        <begin position="263"/>
        <end position="310"/>
    </location>
</feature>
<dbReference type="AlphaFoldDB" id="A0AAD4M9E6"/>
<dbReference type="PANTHER" id="PTHR13408:SF0">
    <property type="entry name" value="DNA-DIRECTED RNA POLYMERASE III SUBUNIT RPC4"/>
    <property type="match status" value="1"/>
</dbReference>
<comment type="caution">
    <text evidence="6">The sequence shown here is derived from an EMBL/GenBank/DDBJ whole genome shotgun (WGS) entry which is preliminary data.</text>
</comment>
<keyword evidence="7" id="KW-1185">Reference proteome</keyword>
<dbReference type="Proteomes" id="UP001203297">
    <property type="component" value="Unassembled WGS sequence"/>
</dbReference>
<dbReference type="PANTHER" id="PTHR13408">
    <property type="entry name" value="DNA-DIRECTED RNA POLYMERASE III"/>
    <property type="match status" value="1"/>
</dbReference>
<evidence type="ECO:0000256" key="2">
    <source>
        <dbReference type="ARBA" id="ARBA00022478"/>
    </source>
</evidence>
<dbReference type="InterPro" id="IPR007811">
    <property type="entry name" value="RPC4"/>
</dbReference>
<organism evidence="6 7">
    <name type="scientific">Multifurca ochricompacta</name>
    <dbReference type="NCBI Taxonomy" id="376703"/>
    <lineage>
        <taxon>Eukaryota</taxon>
        <taxon>Fungi</taxon>
        <taxon>Dikarya</taxon>
        <taxon>Basidiomycota</taxon>
        <taxon>Agaricomycotina</taxon>
        <taxon>Agaricomycetes</taxon>
        <taxon>Russulales</taxon>
        <taxon>Russulaceae</taxon>
        <taxon>Multifurca</taxon>
    </lineage>
</organism>
<dbReference type="EMBL" id="WTXG01000004">
    <property type="protein sequence ID" value="KAI0305890.1"/>
    <property type="molecule type" value="Genomic_DNA"/>
</dbReference>
<evidence type="ECO:0000256" key="3">
    <source>
        <dbReference type="ARBA" id="ARBA00023163"/>
    </source>
</evidence>
<proteinExistence type="predicted"/>
<feature type="non-terminal residue" evidence="6">
    <location>
        <position position="1"/>
    </location>
</feature>
<evidence type="ECO:0000256" key="5">
    <source>
        <dbReference type="SAM" id="MobiDB-lite"/>
    </source>
</evidence>
<feature type="compositionally biased region" description="Acidic residues" evidence="5">
    <location>
        <begin position="140"/>
        <end position="150"/>
    </location>
</feature>
<feature type="compositionally biased region" description="Polar residues" evidence="5">
    <location>
        <begin position="265"/>
        <end position="282"/>
    </location>
</feature>
<dbReference type="Pfam" id="PF05132">
    <property type="entry name" value="RNA_pol_Rpc4"/>
    <property type="match status" value="1"/>
</dbReference>